<dbReference type="InterPro" id="IPR029154">
    <property type="entry name" value="HIBADH-like_NADP-bd"/>
</dbReference>
<evidence type="ECO:0000313" key="7">
    <source>
        <dbReference type="EMBL" id="APE35574.1"/>
    </source>
</evidence>
<gene>
    <name evidence="7" type="ORF">BOX37_18265</name>
</gene>
<name>A0A1J0VU65_9NOCA</name>
<dbReference type="Pfam" id="PF14833">
    <property type="entry name" value="NAD_binding_11"/>
    <property type="match status" value="1"/>
</dbReference>
<keyword evidence="2" id="KW-0560">Oxidoreductase</keyword>
<dbReference type="Gene3D" id="3.40.50.720">
    <property type="entry name" value="NAD(P)-binding Rossmann-like Domain"/>
    <property type="match status" value="1"/>
</dbReference>
<dbReference type="EMBL" id="CP018082">
    <property type="protein sequence ID" value="APE35574.1"/>
    <property type="molecule type" value="Genomic_DNA"/>
</dbReference>
<feature type="active site" evidence="4">
    <location>
        <position position="170"/>
    </location>
</feature>
<dbReference type="Pfam" id="PF03446">
    <property type="entry name" value="NAD_binding_2"/>
    <property type="match status" value="1"/>
</dbReference>
<dbReference type="GO" id="GO:0016491">
    <property type="term" value="F:oxidoreductase activity"/>
    <property type="evidence" value="ECO:0007669"/>
    <property type="project" value="UniProtKB-KW"/>
</dbReference>
<dbReference type="Proteomes" id="UP000183810">
    <property type="component" value="Chromosome"/>
</dbReference>
<sequence>MRVGFIGLGSQGAPMAQRIVAAGYRTTLWARRPATLEPFAETAAEVARTPRLLAQASDLVCLCVGNDADIRDVLTGEDGVLAGLASGAIVAVHSTIHPDTCRELAEVAATQGVTVIDAAVSGGAPAVAQGRLLVMAGGPAEAIDRCRPVFDTYADPVVHLGEVGAGQVTKLLNNLLFTANLATAASTLGLGRDLGVDQARLGEVIAHGSANSFALGRILAGTLARIGDHAGHTLRKDVQLLAELATGADADVGVALTAADAMLGQIGHPR</sequence>
<dbReference type="PANTHER" id="PTHR43060">
    <property type="entry name" value="3-HYDROXYISOBUTYRATE DEHYDROGENASE-LIKE 1, MITOCHONDRIAL-RELATED"/>
    <property type="match status" value="1"/>
</dbReference>
<dbReference type="SUPFAM" id="SSF51735">
    <property type="entry name" value="NAD(P)-binding Rossmann-fold domains"/>
    <property type="match status" value="1"/>
</dbReference>
<dbReference type="InterPro" id="IPR013328">
    <property type="entry name" value="6PGD_dom2"/>
</dbReference>
<dbReference type="InterPro" id="IPR015815">
    <property type="entry name" value="HIBADH-related"/>
</dbReference>
<comment type="similarity">
    <text evidence="1">Belongs to the HIBADH-related family.</text>
</comment>
<dbReference type="InterPro" id="IPR002204">
    <property type="entry name" value="3-OH-isobutyrate_DH-rel_CS"/>
</dbReference>
<dbReference type="Gene3D" id="1.10.1040.10">
    <property type="entry name" value="N-(1-d-carboxylethyl)-l-norvaline Dehydrogenase, domain 2"/>
    <property type="match status" value="1"/>
</dbReference>
<protein>
    <submittedName>
        <fullName evidence="7">6-phosphogluconate dehydrogenase</fullName>
    </submittedName>
</protein>
<evidence type="ECO:0000256" key="4">
    <source>
        <dbReference type="PIRSR" id="PIRSR000103-1"/>
    </source>
</evidence>
<keyword evidence="3" id="KW-0520">NAD</keyword>
<dbReference type="GO" id="GO:0016054">
    <property type="term" value="P:organic acid catabolic process"/>
    <property type="evidence" value="ECO:0007669"/>
    <property type="project" value="UniProtKB-ARBA"/>
</dbReference>
<keyword evidence="8" id="KW-1185">Reference proteome</keyword>
<dbReference type="PIRSF" id="PIRSF000103">
    <property type="entry name" value="HIBADH"/>
    <property type="match status" value="1"/>
</dbReference>
<dbReference type="KEGG" id="nsl:BOX37_18265"/>
<dbReference type="InterPro" id="IPR008927">
    <property type="entry name" value="6-PGluconate_DH-like_C_sf"/>
</dbReference>
<evidence type="ECO:0000256" key="1">
    <source>
        <dbReference type="ARBA" id="ARBA00009080"/>
    </source>
</evidence>
<dbReference type="GO" id="GO:0051287">
    <property type="term" value="F:NAD binding"/>
    <property type="evidence" value="ECO:0007669"/>
    <property type="project" value="InterPro"/>
</dbReference>
<feature type="domain" description="6-phosphogluconate dehydrogenase NADP-binding" evidence="5">
    <location>
        <begin position="2"/>
        <end position="161"/>
    </location>
</feature>
<evidence type="ECO:0000256" key="3">
    <source>
        <dbReference type="ARBA" id="ARBA00023027"/>
    </source>
</evidence>
<evidence type="ECO:0000256" key="2">
    <source>
        <dbReference type="ARBA" id="ARBA00023002"/>
    </source>
</evidence>
<dbReference type="AlphaFoldDB" id="A0A1J0VU65"/>
<dbReference type="SUPFAM" id="SSF48179">
    <property type="entry name" value="6-phosphogluconate dehydrogenase C-terminal domain-like"/>
    <property type="match status" value="1"/>
</dbReference>
<dbReference type="InterPro" id="IPR036291">
    <property type="entry name" value="NAD(P)-bd_dom_sf"/>
</dbReference>
<feature type="domain" description="3-hydroxyisobutyrate dehydrogenase-like NAD-binding" evidence="6">
    <location>
        <begin position="164"/>
        <end position="259"/>
    </location>
</feature>
<evidence type="ECO:0000313" key="8">
    <source>
        <dbReference type="Proteomes" id="UP000183810"/>
    </source>
</evidence>
<dbReference type="RefSeq" id="WP_071928761.1">
    <property type="nucleotide sequence ID" value="NZ_CP018082.1"/>
</dbReference>
<dbReference type="GO" id="GO:0050661">
    <property type="term" value="F:NADP binding"/>
    <property type="evidence" value="ECO:0007669"/>
    <property type="project" value="InterPro"/>
</dbReference>
<accession>A0A1J0VU65</accession>
<proteinExistence type="inferred from homology"/>
<dbReference type="OrthoDB" id="3185659at2"/>
<evidence type="ECO:0000259" key="5">
    <source>
        <dbReference type="Pfam" id="PF03446"/>
    </source>
</evidence>
<dbReference type="InterPro" id="IPR006115">
    <property type="entry name" value="6PGDH_NADP-bd"/>
</dbReference>
<organism evidence="7 8">
    <name type="scientific">Nocardia mangyaensis</name>
    <dbReference type="NCBI Taxonomy" id="2213200"/>
    <lineage>
        <taxon>Bacteria</taxon>
        <taxon>Bacillati</taxon>
        <taxon>Actinomycetota</taxon>
        <taxon>Actinomycetes</taxon>
        <taxon>Mycobacteriales</taxon>
        <taxon>Nocardiaceae</taxon>
        <taxon>Nocardia</taxon>
    </lineage>
</organism>
<dbReference type="PROSITE" id="PS00895">
    <property type="entry name" value="3_HYDROXYISOBUT_DH"/>
    <property type="match status" value="1"/>
</dbReference>
<dbReference type="PANTHER" id="PTHR43060:SF15">
    <property type="entry name" value="3-HYDROXYISOBUTYRATE DEHYDROGENASE-LIKE 1, MITOCHONDRIAL-RELATED"/>
    <property type="match status" value="1"/>
</dbReference>
<evidence type="ECO:0000259" key="6">
    <source>
        <dbReference type="Pfam" id="PF14833"/>
    </source>
</evidence>
<reference evidence="7" key="1">
    <citation type="submission" date="2016-11" db="EMBL/GenBank/DDBJ databases">
        <authorList>
            <person name="Jaros S."/>
            <person name="Januszkiewicz K."/>
            <person name="Wedrychowicz H."/>
        </authorList>
    </citation>
    <scope>NUCLEOTIDE SEQUENCE [LARGE SCALE GENOMIC DNA]</scope>
    <source>
        <strain evidence="7">Y48</strain>
    </source>
</reference>